<feature type="compositionally biased region" description="Low complexity" evidence="1">
    <location>
        <begin position="55"/>
        <end position="64"/>
    </location>
</feature>
<sequence length="112" mass="11318">MKIWHSLLAAGLILGFALPGGAAPQDSGIPPMLEGPRPLTSTDAKTEPRPPAEVKPPVAAAPQPGKTRVAGKAKSPKVGAPKTGSAAKPPKKSAKKKTKTSKAAITSATTPR</sequence>
<proteinExistence type="predicted"/>
<feature type="compositionally biased region" description="Basic residues" evidence="1">
    <location>
        <begin position="89"/>
        <end position="100"/>
    </location>
</feature>
<organism evidence="3">
    <name type="scientific">Desulfobacca acetoxidans</name>
    <dbReference type="NCBI Taxonomy" id="60893"/>
    <lineage>
        <taxon>Bacteria</taxon>
        <taxon>Pseudomonadati</taxon>
        <taxon>Thermodesulfobacteriota</taxon>
        <taxon>Desulfobaccia</taxon>
        <taxon>Desulfobaccales</taxon>
        <taxon>Desulfobaccaceae</taxon>
        <taxon>Desulfobacca</taxon>
    </lineage>
</organism>
<keyword evidence="2" id="KW-0732">Signal</keyword>
<dbReference type="AlphaFoldDB" id="A0A7V4LCH7"/>
<evidence type="ECO:0000256" key="1">
    <source>
        <dbReference type="SAM" id="MobiDB-lite"/>
    </source>
</evidence>
<gene>
    <name evidence="3" type="ORF">ENT08_03385</name>
</gene>
<feature type="signal peptide" evidence="2">
    <location>
        <begin position="1"/>
        <end position="22"/>
    </location>
</feature>
<dbReference type="EMBL" id="DSXI01000194">
    <property type="protein sequence ID" value="HGS04769.1"/>
    <property type="molecule type" value="Genomic_DNA"/>
</dbReference>
<feature type="chain" id="PRO_5030763384" evidence="2">
    <location>
        <begin position="23"/>
        <end position="112"/>
    </location>
</feature>
<evidence type="ECO:0000256" key="2">
    <source>
        <dbReference type="SAM" id="SignalP"/>
    </source>
</evidence>
<evidence type="ECO:0000313" key="3">
    <source>
        <dbReference type="EMBL" id="HGS04769.1"/>
    </source>
</evidence>
<protein>
    <submittedName>
        <fullName evidence="3">Uncharacterized protein</fullName>
    </submittedName>
</protein>
<feature type="compositionally biased region" description="Low complexity" evidence="1">
    <location>
        <begin position="101"/>
        <end position="112"/>
    </location>
</feature>
<name>A0A7V4LCH7_9BACT</name>
<accession>A0A7V4LCH7</accession>
<feature type="region of interest" description="Disordered" evidence="1">
    <location>
        <begin position="19"/>
        <end position="112"/>
    </location>
</feature>
<reference evidence="3" key="1">
    <citation type="journal article" date="2020" name="mSystems">
        <title>Genome- and Community-Level Interaction Insights into Carbon Utilization and Element Cycling Functions of Hydrothermarchaeota in Hydrothermal Sediment.</title>
        <authorList>
            <person name="Zhou Z."/>
            <person name="Liu Y."/>
            <person name="Xu W."/>
            <person name="Pan J."/>
            <person name="Luo Z.H."/>
            <person name="Li M."/>
        </authorList>
    </citation>
    <scope>NUCLEOTIDE SEQUENCE [LARGE SCALE GENOMIC DNA]</scope>
    <source>
        <strain evidence="3">SpSt-548</strain>
    </source>
</reference>
<comment type="caution">
    <text evidence="3">The sequence shown here is derived from an EMBL/GenBank/DDBJ whole genome shotgun (WGS) entry which is preliminary data.</text>
</comment>